<proteinExistence type="predicted"/>
<gene>
    <name evidence="1" type="ORF">V3I05_04350</name>
</gene>
<dbReference type="EMBL" id="CP145316">
    <property type="protein sequence ID" value="XAM18915.1"/>
    <property type="molecule type" value="Genomic_DNA"/>
</dbReference>
<keyword evidence="2" id="KW-1185">Reference proteome</keyword>
<accession>A0ABZ3F889</accession>
<dbReference type="Pfam" id="PF00459">
    <property type="entry name" value="Inositol_P"/>
    <property type="match status" value="1"/>
</dbReference>
<reference evidence="1 2" key="1">
    <citation type="submission" date="2024-02" db="EMBL/GenBank/DDBJ databases">
        <title>Genome and pathogenicity analysis of Helicobacter mastomyrinus isolated from mice.</title>
        <authorList>
            <person name="Zhu L."/>
        </authorList>
    </citation>
    <scope>NUCLEOTIDE SEQUENCE [LARGE SCALE GENOMIC DNA]</scope>
    <source>
        <strain evidence="1 2">Hm-17</strain>
    </source>
</reference>
<dbReference type="Gene3D" id="3.30.540.10">
    <property type="entry name" value="Fructose-1,6-Bisphosphatase, subunit A, domain 1"/>
    <property type="match status" value="1"/>
</dbReference>
<organism evidence="1 2">
    <name type="scientific">Helicobacter mastomyrinus</name>
    <dbReference type="NCBI Taxonomy" id="287948"/>
    <lineage>
        <taxon>Bacteria</taxon>
        <taxon>Pseudomonadati</taxon>
        <taxon>Campylobacterota</taxon>
        <taxon>Epsilonproteobacteria</taxon>
        <taxon>Campylobacterales</taxon>
        <taxon>Helicobacteraceae</taxon>
        <taxon>Helicobacter</taxon>
    </lineage>
</organism>
<sequence length="248" mass="27854">MRTFLYQATLATQKIIDTLQHKDKSLYTLHQIGAGGDRSIGADLVSESIYKEYLLPLASINSEESGFIQGARSDYIMLDPLDGSDNFLSHIPYYGASLALCDTNGRVKEAVIFNFCTKEGRARVEDKVIRFAIESYLQEGEAAFIALESLPLTKCGIFEKAYSNPHITALLYQNRLKFRSLGASALSIAQSYEVNFMLFMGNIRDFDSKAGLFLCEKLHHIRTNNFTLISKDKHIFDMISHIVLESKG</sequence>
<dbReference type="Proteomes" id="UP001434737">
    <property type="component" value="Chromosome"/>
</dbReference>
<evidence type="ECO:0000313" key="1">
    <source>
        <dbReference type="EMBL" id="XAM18915.1"/>
    </source>
</evidence>
<dbReference type="SUPFAM" id="SSF56655">
    <property type="entry name" value="Carbohydrate phosphatase"/>
    <property type="match status" value="1"/>
</dbReference>
<name>A0ABZ3F889_9HELI</name>
<evidence type="ECO:0000313" key="2">
    <source>
        <dbReference type="Proteomes" id="UP001434737"/>
    </source>
</evidence>
<dbReference type="RefSeq" id="WP_300446599.1">
    <property type="nucleotide sequence ID" value="NZ_CP145316.1"/>
</dbReference>
<protein>
    <submittedName>
        <fullName evidence="1">Inositol monophosphatase family protein</fullName>
    </submittedName>
</protein>
<dbReference type="InterPro" id="IPR000760">
    <property type="entry name" value="Inositol_monophosphatase-like"/>
</dbReference>